<evidence type="ECO:0000313" key="3">
    <source>
        <dbReference type="EMBL" id="KRO84761.1"/>
    </source>
</evidence>
<dbReference type="InterPro" id="IPR036005">
    <property type="entry name" value="Creatinase/aminopeptidase-like"/>
</dbReference>
<keyword evidence="3" id="KW-0645">Protease</keyword>
<keyword evidence="3" id="KW-0378">Hydrolase</keyword>
<name>A0A0R2TCI2_9GAMM</name>
<proteinExistence type="predicted"/>
<feature type="chain" id="PRO_5006424640" evidence="1">
    <location>
        <begin position="28"/>
        <end position="452"/>
    </location>
</feature>
<keyword evidence="1" id="KW-0732">Signal</keyword>
<protein>
    <submittedName>
        <fullName evidence="3">Xaa-Pro aminopeptidase</fullName>
    </submittedName>
</protein>
<evidence type="ECO:0000313" key="4">
    <source>
        <dbReference type="Proteomes" id="UP000051547"/>
    </source>
</evidence>
<dbReference type="Proteomes" id="UP000051547">
    <property type="component" value="Unassembled WGS sequence"/>
</dbReference>
<feature type="domain" description="Peptidase M24" evidence="2">
    <location>
        <begin position="212"/>
        <end position="408"/>
    </location>
</feature>
<dbReference type="InterPro" id="IPR000994">
    <property type="entry name" value="Pept_M24"/>
</dbReference>
<dbReference type="SUPFAM" id="SSF55920">
    <property type="entry name" value="Creatinase/aminopeptidase"/>
    <property type="match status" value="1"/>
</dbReference>
<dbReference type="Gene3D" id="3.90.230.10">
    <property type="entry name" value="Creatinase/methionine aminopeptidase superfamily"/>
    <property type="match status" value="1"/>
</dbReference>
<dbReference type="EMBL" id="LIBE01000147">
    <property type="protein sequence ID" value="KRO84761.1"/>
    <property type="molecule type" value="Genomic_DNA"/>
</dbReference>
<reference evidence="3 4" key="1">
    <citation type="submission" date="2015-10" db="EMBL/GenBank/DDBJ databases">
        <title>Metagenome-Assembled Genomes uncover a global brackish microbiome.</title>
        <authorList>
            <person name="Hugerth L.W."/>
            <person name="Larsson J."/>
            <person name="Alneberg J."/>
            <person name="Lindh M.V."/>
            <person name="Legrand C."/>
            <person name="Pinhassi J."/>
            <person name="Andersson A.F."/>
        </authorList>
    </citation>
    <scope>NUCLEOTIDE SEQUENCE [LARGE SCALE GENOMIC DNA]</scope>
    <source>
        <strain evidence="3">BACL4 MAG-120920-bin41</strain>
    </source>
</reference>
<dbReference type="AlphaFoldDB" id="A0A0R2TCI2"/>
<comment type="caution">
    <text evidence="3">The sequence shown here is derived from an EMBL/GenBank/DDBJ whole genome shotgun (WGS) entry which is preliminary data.</text>
</comment>
<dbReference type="Pfam" id="PF00557">
    <property type="entry name" value="Peptidase_M24"/>
    <property type="match status" value="1"/>
</dbReference>
<feature type="signal peptide" evidence="1">
    <location>
        <begin position="1"/>
        <end position="27"/>
    </location>
</feature>
<dbReference type="GO" id="GO:0004177">
    <property type="term" value="F:aminopeptidase activity"/>
    <property type="evidence" value="ECO:0007669"/>
    <property type="project" value="UniProtKB-KW"/>
</dbReference>
<gene>
    <name evidence="3" type="ORF">ABR72_02375</name>
</gene>
<evidence type="ECO:0000256" key="1">
    <source>
        <dbReference type="SAM" id="SignalP"/>
    </source>
</evidence>
<keyword evidence="3" id="KW-0031">Aminopeptidase</keyword>
<sequence>MAGSRLPKAGLLFLAALLAFVSSTAQSADLIAERILPLRERAALQDEILADRLDNLVPQLMRREGIEAWVLIAREYNEDPIVKTMLPATWLNARRRTVLLFIDRGEALGVERMAVARYAVGDLFPGVWNPEEQPDQYARIAEILSAANPKNIALNFSNDYALADGLTYSEQRDFSAALPSELRSRLVSSEPVAVGWLETRTDKEMTAYADVMAIAHDIIAEGFSREAITPGITTTEDLEWWYRQRVNDLGLTTWFHNSIEIERPKKVSAALMAQGAALDIIYPGDHVHIDFGITYLNLQTDTQQNAYILKAGETEAPSYLQRALSEGNTLQDILTANFRVGRTGNDILARSRAQAIDRGLSPIIYTHPIGLHGHAAGTTIGMWDKQDGVPGSGDYAMQPNTAYSIELTAEVSLPEWGDDPLKMKLEQNGFFDGETFRYIQPRQTQYHLVSSD</sequence>
<evidence type="ECO:0000259" key="2">
    <source>
        <dbReference type="Pfam" id="PF00557"/>
    </source>
</evidence>
<organism evidence="3 4">
    <name type="scientific">OM182 bacterium BACL3 MAG-120920-bin41</name>
    <dbReference type="NCBI Taxonomy" id="1655580"/>
    <lineage>
        <taxon>Bacteria</taxon>
        <taxon>Pseudomonadati</taxon>
        <taxon>Pseudomonadota</taxon>
        <taxon>Gammaproteobacteria</taxon>
        <taxon>OMG group</taxon>
        <taxon>OM182 clade</taxon>
    </lineage>
</organism>
<accession>A0A0R2TCI2</accession>